<evidence type="ECO:0000256" key="5">
    <source>
        <dbReference type="ARBA" id="ARBA00023027"/>
    </source>
</evidence>
<reference evidence="7 8" key="1">
    <citation type="journal article" date="2016" name="Sci. Rep.">
        <title>Peltaster fructicola genome reveals evolution from an invasive phytopathogen to an ectophytic parasite.</title>
        <authorList>
            <person name="Xu C."/>
            <person name="Chen H."/>
            <person name="Gleason M.L."/>
            <person name="Xu J.R."/>
            <person name="Liu H."/>
            <person name="Zhang R."/>
            <person name="Sun G."/>
        </authorList>
    </citation>
    <scope>NUCLEOTIDE SEQUENCE [LARGE SCALE GENOMIC DNA]</scope>
    <source>
        <strain evidence="7 8">LNHT1506</strain>
    </source>
</reference>
<evidence type="ECO:0000256" key="4">
    <source>
        <dbReference type="ARBA" id="ARBA00023002"/>
    </source>
</evidence>
<proteinExistence type="inferred from homology"/>
<accession>A0A6H0XTD4</accession>
<evidence type="ECO:0000256" key="1">
    <source>
        <dbReference type="ARBA" id="ARBA00005272"/>
    </source>
</evidence>
<feature type="domain" description="FAD/NAD(P)-binding" evidence="6">
    <location>
        <begin position="4"/>
        <end position="328"/>
    </location>
</feature>
<keyword evidence="5" id="KW-0520">NAD</keyword>
<dbReference type="InterPro" id="IPR036188">
    <property type="entry name" value="FAD/NAD-bd_sf"/>
</dbReference>
<dbReference type="PRINTS" id="PR00368">
    <property type="entry name" value="FADPNR"/>
</dbReference>
<evidence type="ECO:0000313" key="7">
    <source>
        <dbReference type="EMBL" id="QIW97719.1"/>
    </source>
</evidence>
<comment type="similarity">
    <text evidence="1">Belongs to the NADH dehydrogenase family.</text>
</comment>
<name>A0A6H0XTD4_9PEZI</name>
<dbReference type="PANTHER" id="PTHR43706:SF17">
    <property type="entry name" value="NADH DEHYDROGENASE (EUROFUNG)"/>
    <property type="match status" value="1"/>
</dbReference>
<dbReference type="OrthoDB" id="3244603at2759"/>
<evidence type="ECO:0000313" key="8">
    <source>
        <dbReference type="Proteomes" id="UP000503462"/>
    </source>
</evidence>
<dbReference type="Proteomes" id="UP000503462">
    <property type="component" value="Chromosome 2"/>
</dbReference>
<dbReference type="Gene3D" id="3.50.50.100">
    <property type="match status" value="1"/>
</dbReference>
<evidence type="ECO:0000256" key="3">
    <source>
        <dbReference type="ARBA" id="ARBA00022827"/>
    </source>
</evidence>
<gene>
    <name evidence="7" type="ORF">AMS68_003237</name>
</gene>
<dbReference type="GO" id="GO:0005739">
    <property type="term" value="C:mitochondrion"/>
    <property type="evidence" value="ECO:0007669"/>
    <property type="project" value="TreeGrafter"/>
</dbReference>
<dbReference type="SUPFAM" id="SSF51905">
    <property type="entry name" value="FAD/NAD(P)-binding domain"/>
    <property type="match status" value="2"/>
</dbReference>
<dbReference type="InterPro" id="IPR023753">
    <property type="entry name" value="FAD/NAD-binding_dom"/>
</dbReference>
<dbReference type="PANTHER" id="PTHR43706">
    <property type="entry name" value="NADH DEHYDROGENASE"/>
    <property type="match status" value="1"/>
</dbReference>
<keyword evidence="2" id="KW-0285">Flavoprotein</keyword>
<dbReference type="Pfam" id="PF07992">
    <property type="entry name" value="Pyr_redox_2"/>
    <property type="match status" value="1"/>
</dbReference>
<organism evidence="7 8">
    <name type="scientific">Peltaster fructicola</name>
    <dbReference type="NCBI Taxonomy" id="286661"/>
    <lineage>
        <taxon>Eukaryota</taxon>
        <taxon>Fungi</taxon>
        <taxon>Dikarya</taxon>
        <taxon>Ascomycota</taxon>
        <taxon>Pezizomycotina</taxon>
        <taxon>Dothideomycetes</taxon>
        <taxon>Dothideomycetes incertae sedis</taxon>
        <taxon>Peltaster</taxon>
    </lineage>
</organism>
<keyword evidence="4" id="KW-0560">Oxidoreductase</keyword>
<keyword evidence="8" id="KW-1185">Reference proteome</keyword>
<evidence type="ECO:0000256" key="2">
    <source>
        <dbReference type="ARBA" id="ARBA00022630"/>
    </source>
</evidence>
<dbReference type="InterPro" id="IPR045024">
    <property type="entry name" value="NDH-2"/>
</dbReference>
<dbReference type="AlphaFoldDB" id="A0A6H0XTD4"/>
<evidence type="ECO:0000259" key="6">
    <source>
        <dbReference type="Pfam" id="PF07992"/>
    </source>
</evidence>
<protein>
    <recommendedName>
        <fullName evidence="6">FAD/NAD(P)-binding domain-containing protein</fullName>
    </recommendedName>
</protein>
<keyword evidence="3" id="KW-0274">FAD</keyword>
<dbReference type="EMBL" id="CP051140">
    <property type="protein sequence ID" value="QIW97719.1"/>
    <property type="molecule type" value="Genomic_DNA"/>
</dbReference>
<dbReference type="GO" id="GO:0003954">
    <property type="term" value="F:NADH dehydrogenase activity"/>
    <property type="evidence" value="ECO:0007669"/>
    <property type="project" value="InterPro"/>
</dbReference>
<sequence length="411" mass="45705">MPERIAVIGSGWEATLSQKLDDKKFEVIVISPEAKTPYTPLLAAAATGMFNLSLAEEPIRHKSKNIRFMQAKVEDIDFQKKSIHCTPAFKELEKRPFDLEYDRVIITPGTTNQTFGTKGVEEHALFLRTVKDAYAVRSRIEDIVEQASLPHITDDERRDMLRVIVVGGGPIGVEVSAELSDLVRGDLAQLYPGFKDKFTIEVHDVADQILPMFEKSLAGYAQKSFVRKDVKIHTSSHITEVQPGKLFTKERGEIGFGMLIWATGNKQVSLVDTLKVSKSEKLPRILTNDRLQVLDTNGEPMKGVYALGDAADVKGGELPTTAEVACQKAEYLSNAINTGLDKPFEYSSKAMIAYTGSADGVAAGQKEWSGASAWMAWRAKNLDWSRSWRNRILIGVNWGLNHVFGKETFRN</sequence>